<protein>
    <submittedName>
        <fullName evidence="2">Phage antirepressor Ant</fullName>
    </submittedName>
</protein>
<dbReference type="Pfam" id="PF08346">
    <property type="entry name" value="AntA"/>
    <property type="match status" value="1"/>
</dbReference>
<dbReference type="RefSeq" id="WP_125273691.1">
    <property type="nucleotide sequence ID" value="NZ_RHXE01000007.1"/>
</dbReference>
<proteinExistence type="predicted"/>
<dbReference type="PANTHER" id="PTHR36180">
    <property type="entry name" value="DNA-BINDING PROTEIN-RELATED-RELATED"/>
    <property type="match status" value="1"/>
</dbReference>
<evidence type="ECO:0000313" key="3">
    <source>
        <dbReference type="Proteomes" id="UP000277537"/>
    </source>
</evidence>
<dbReference type="PANTHER" id="PTHR36180:SF1">
    <property type="entry name" value="ANTA_ANTB ANTIREPRESSOR DOMAIN-CONTAINING PROTEIN"/>
    <property type="match status" value="1"/>
</dbReference>
<evidence type="ECO:0000313" key="2">
    <source>
        <dbReference type="EMBL" id="RSE25141.1"/>
    </source>
</evidence>
<reference evidence="2 3" key="1">
    <citation type="submission" date="2018-10" db="EMBL/GenBank/DDBJ databases">
        <title>Transmission dynamics of multidrug resistant bacteria on intensive care unit surfaces.</title>
        <authorList>
            <person name="D'Souza A.W."/>
            <person name="Potter R.F."/>
            <person name="Wallace M."/>
            <person name="Shupe A."/>
            <person name="Patel S."/>
            <person name="Sun S."/>
            <person name="Gul D."/>
            <person name="Kwon J.H."/>
            <person name="Andleeb S."/>
            <person name="Burnham C.-A.D."/>
            <person name="Dantas G."/>
        </authorList>
    </citation>
    <scope>NUCLEOTIDE SEQUENCE [LARGE SCALE GENOMIC DNA]</scope>
    <source>
        <strain evidence="2 3">AJ_385</strain>
    </source>
</reference>
<name>A0A427UXC7_ACIJO</name>
<evidence type="ECO:0000259" key="1">
    <source>
        <dbReference type="Pfam" id="PF08346"/>
    </source>
</evidence>
<dbReference type="AlphaFoldDB" id="A0A427UXC7"/>
<gene>
    <name evidence="2" type="ORF">EGT73_05325</name>
</gene>
<comment type="caution">
    <text evidence="2">The sequence shown here is derived from an EMBL/GenBank/DDBJ whole genome shotgun (WGS) entry which is preliminary data.</text>
</comment>
<feature type="domain" description="AntA/AntB antirepressor" evidence="1">
    <location>
        <begin position="26"/>
        <end position="107"/>
    </location>
</feature>
<accession>A0A427UXC7</accession>
<dbReference type="InterPro" id="IPR013557">
    <property type="entry name" value="AntA/B_antirep"/>
</dbReference>
<sequence>MNAVTQFEAATPFVEIKIGGEVQLGVDARSLHKSLGSKQDFSTWIKRRILQCQFKENFDFVVLHQKVEQARDLSSTKKWSSKARDQIRIEYIITADMAKHLGLMEKTHQGHQIREYFIQQEKVARSVAHSIQVEVGKAMQYFEQFNASLSNAARFLSVGGKQTKPKLLSDLEKLLKKAQPRLPFDGEDEE</sequence>
<dbReference type="Proteomes" id="UP000277537">
    <property type="component" value="Unassembled WGS sequence"/>
</dbReference>
<organism evidence="2 3">
    <name type="scientific">Acinetobacter johnsonii</name>
    <dbReference type="NCBI Taxonomy" id="40214"/>
    <lineage>
        <taxon>Bacteria</taxon>
        <taxon>Pseudomonadati</taxon>
        <taxon>Pseudomonadota</taxon>
        <taxon>Gammaproteobacteria</taxon>
        <taxon>Moraxellales</taxon>
        <taxon>Moraxellaceae</taxon>
        <taxon>Acinetobacter</taxon>
    </lineage>
</organism>
<dbReference type="EMBL" id="RHXE01000007">
    <property type="protein sequence ID" value="RSE25141.1"/>
    <property type="molecule type" value="Genomic_DNA"/>
</dbReference>